<feature type="transmembrane region" description="Helical" evidence="8">
    <location>
        <begin position="351"/>
        <end position="373"/>
    </location>
</feature>
<dbReference type="Pfam" id="PF02386">
    <property type="entry name" value="TrkH"/>
    <property type="match status" value="1"/>
</dbReference>
<evidence type="ECO:0000256" key="5">
    <source>
        <dbReference type="ARBA" id="ARBA00022989"/>
    </source>
</evidence>
<name>A0ABQ0B2X7_9FIRM</name>
<keyword evidence="5 8" id="KW-1133">Transmembrane helix</keyword>
<comment type="caution">
    <text evidence="9">The sequence shown here is derived from an EMBL/GenBank/DDBJ whole genome shotgun (WGS) entry which is preliminary data.</text>
</comment>
<gene>
    <name evidence="9" type="ORF">F130042H8_37020</name>
</gene>
<dbReference type="RefSeq" id="WP_176255998.1">
    <property type="nucleotide sequence ID" value="NZ_BAABXL010000001.1"/>
</dbReference>
<feature type="transmembrane region" description="Helical" evidence="8">
    <location>
        <begin position="76"/>
        <end position="99"/>
    </location>
</feature>
<keyword evidence="2" id="KW-0813">Transport</keyword>
<dbReference type="EMBL" id="BAABXL010000001">
    <property type="protein sequence ID" value="GAA6270642.1"/>
    <property type="molecule type" value="Genomic_DNA"/>
</dbReference>
<comment type="subcellular location">
    <subcellularLocation>
        <location evidence="1">Cell membrane</location>
        <topology evidence="1">Multi-pass membrane protein</topology>
    </subcellularLocation>
</comment>
<feature type="transmembrane region" description="Helical" evidence="8">
    <location>
        <begin position="12"/>
        <end position="33"/>
    </location>
</feature>
<feature type="transmembrane region" description="Helical" evidence="8">
    <location>
        <begin position="312"/>
        <end position="331"/>
    </location>
</feature>
<dbReference type="PANTHER" id="PTHR32024">
    <property type="entry name" value="TRK SYSTEM POTASSIUM UPTAKE PROTEIN TRKG-RELATED"/>
    <property type="match status" value="1"/>
</dbReference>
<evidence type="ECO:0000256" key="3">
    <source>
        <dbReference type="ARBA" id="ARBA00022475"/>
    </source>
</evidence>
<evidence type="ECO:0000256" key="4">
    <source>
        <dbReference type="ARBA" id="ARBA00022692"/>
    </source>
</evidence>
<keyword evidence="10" id="KW-1185">Reference proteome</keyword>
<evidence type="ECO:0000256" key="8">
    <source>
        <dbReference type="SAM" id="Phobius"/>
    </source>
</evidence>
<evidence type="ECO:0000256" key="6">
    <source>
        <dbReference type="ARBA" id="ARBA00023065"/>
    </source>
</evidence>
<reference evidence="9 10" key="1">
    <citation type="submission" date="2024-04" db="EMBL/GenBank/DDBJ databases">
        <title>Defined microbial consortia suppress multidrug-resistant proinflammatory Enterobacteriaceae via ecological control.</title>
        <authorList>
            <person name="Furuichi M."/>
            <person name="Kawaguchi T."/>
            <person name="Pust M."/>
            <person name="Yasuma K."/>
            <person name="Plichta D."/>
            <person name="Hasegawa N."/>
            <person name="Ohya T."/>
            <person name="Bhattarai S."/>
            <person name="Sasajima S."/>
            <person name="Aoto Y."/>
            <person name="Tuganbaev T."/>
            <person name="Yaginuma M."/>
            <person name="Ueda M."/>
            <person name="Okahashi N."/>
            <person name="Amafuji K."/>
            <person name="Kiridooshi Y."/>
            <person name="Sugita K."/>
            <person name="Strazar M."/>
            <person name="Skelly A."/>
            <person name="Suda W."/>
            <person name="Hattori M."/>
            <person name="Nakamoto N."/>
            <person name="Caballero S."/>
            <person name="Norman J."/>
            <person name="Olle B."/>
            <person name="Tanoue T."/>
            <person name="Arita M."/>
            <person name="Bucci V."/>
            <person name="Atarashi K."/>
            <person name="Xavier R."/>
            <person name="Honda K."/>
        </authorList>
    </citation>
    <scope>NUCLEOTIDE SEQUENCE [LARGE SCALE GENOMIC DNA]</scope>
    <source>
        <strain evidence="10">f13</strain>
    </source>
</reference>
<feature type="transmembrane region" description="Helical" evidence="8">
    <location>
        <begin position="196"/>
        <end position="213"/>
    </location>
</feature>
<feature type="transmembrane region" description="Helical" evidence="8">
    <location>
        <begin position="234"/>
        <end position="252"/>
    </location>
</feature>
<evidence type="ECO:0000256" key="2">
    <source>
        <dbReference type="ARBA" id="ARBA00022448"/>
    </source>
</evidence>
<evidence type="ECO:0000313" key="10">
    <source>
        <dbReference type="Proteomes" id="UP001600894"/>
    </source>
</evidence>
<evidence type="ECO:0000256" key="1">
    <source>
        <dbReference type="ARBA" id="ARBA00004651"/>
    </source>
</evidence>
<keyword evidence="6" id="KW-0406">Ion transport</keyword>
<keyword evidence="4 8" id="KW-0812">Transmembrane</keyword>
<accession>A0ABQ0B2X7</accession>
<dbReference type="PANTHER" id="PTHR32024:SF1">
    <property type="entry name" value="KTR SYSTEM POTASSIUM UPTAKE PROTEIN B"/>
    <property type="match status" value="1"/>
</dbReference>
<evidence type="ECO:0000256" key="7">
    <source>
        <dbReference type="ARBA" id="ARBA00023136"/>
    </source>
</evidence>
<keyword evidence="7 8" id="KW-0472">Membrane</keyword>
<organism evidence="9 10">
    <name type="scientific">Enterocloster alcoholdehydrogenati</name>
    <dbReference type="NCBI Taxonomy" id="2547410"/>
    <lineage>
        <taxon>Bacteria</taxon>
        <taxon>Bacillati</taxon>
        <taxon>Bacillota</taxon>
        <taxon>Clostridia</taxon>
        <taxon>Lachnospirales</taxon>
        <taxon>Lachnospiraceae</taxon>
        <taxon>Enterocloster</taxon>
    </lineage>
</organism>
<proteinExistence type="predicted"/>
<dbReference type="InterPro" id="IPR003445">
    <property type="entry name" value="Cat_transpt"/>
</dbReference>
<feature type="transmembrane region" description="Helical" evidence="8">
    <location>
        <begin position="159"/>
        <end position="176"/>
    </location>
</feature>
<evidence type="ECO:0000313" key="9">
    <source>
        <dbReference type="EMBL" id="GAA6270642.1"/>
    </source>
</evidence>
<protein>
    <submittedName>
        <fullName evidence="9">TrkH family potassium uptake protein</fullName>
    </submittedName>
</protein>
<keyword evidence="3" id="KW-1003">Cell membrane</keyword>
<feature type="transmembrane region" description="Helical" evidence="8">
    <location>
        <begin position="45"/>
        <end position="64"/>
    </location>
</feature>
<dbReference type="Proteomes" id="UP001600894">
    <property type="component" value="Unassembled WGS sequence"/>
</dbReference>
<sequence length="447" mass="47926">MNVQGRKKQLTSAQIIIFGFMAVILFGAFLLMLPIASKGPGGTSFLDALFTSTSAVCVTGLIVHDTATYWTAFGQVVIIALIQVGGMGVVTVAVAIAMVSGKKIGLKERSTMQDAISAPKVGGIVRFTGFILKGTFLVELTGAVLMAPWFIRDFGFLKGIWYAVFHSISAFCNAGFDLMGVREPFSSLTSYVGNPVINFTIMMLIVVGGLGFLTWEDIRTNKLCWRKYRMQSKVILTTTVLLIIIPAVIFYFCEFNGPQWQNHGTRILASLFQSVTPRTAGFNTVDLASMSEPGQLLMAILMLIGGSPGSTAGGMKTTTLAVILLSAWGVFCRKGDAQCYGRRISEETVRYAAVVMIMYLTLCVGGAIIISYVEGLPMLTCIYETASAIATVGLTLGVTPGLGPVSHIILILLMYCGRVGGLTLVYAAISGVKPHVSRLPQEKITVG</sequence>